<reference evidence="1 2" key="1">
    <citation type="journal article" date="2011" name="PLoS Pathog.">
        <title>Dynamic evolution of pathogenicity revealed by sequencing and comparative genomics of 19 Pseudomonas syringae isolates.</title>
        <authorList>
            <person name="Baltrus D.A."/>
            <person name="Nishimura M.T."/>
            <person name="Romanchuk A."/>
            <person name="Chang J.H."/>
            <person name="Mukhtar M.S."/>
            <person name="Cherkis K."/>
            <person name="Roach J."/>
            <person name="Grant S.R."/>
            <person name="Jones C.D."/>
            <person name="Dangl J.L."/>
        </authorList>
    </citation>
    <scope>NUCLEOTIDE SEQUENCE [LARGE SCALE GENOMIC DNA]</scope>
    <source>
        <strain evidence="2">M301072PT</strain>
    </source>
</reference>
<protein>
    <submittedName>
        <fullName evidence="1">Uncharacterized protein</fullName>
    </submittedName>
</protein>
<evidence type="ECO:0000313" key="2">
    <source>
        <dbReference type="Proteomes" id="UP000004471"/>
    </source>
</evidence>
<dbReference type="HOGENOM" id="CLU_2397393_0_0_6"/>
<sequence>MPLFKLPFEENFPIKMPLEGQVQPVGDLPAGPVPVVADGGITTGTTATGLDMTVVLTDPELLVVVDVDVTGRPAPDVEATLGVEEERPSKRIV</sequence>
<accession>F3FDM5</accession>
<gene>
    <name evidence="1" type="ORF">PSYJA_04634</name>
</gene>
<comment type="caution">
    <text evidence="1">The sequence shown here is derived from an EMBL/GenBank/DDBJ whole genome shotgun (WGS) entry which is preliminary data.</text>
</comment>
<proteinExistence type="predicted"/>
<evidence type="ECO:0000313" key="1">
    <source>
        <dbReference type="EMBL" id="EGH28311.1"/>
    </source>
</evidence>
<dbReference type="PATRIC" id="fig|629262.5.peg.788"/>
<name>F3FDM5_PSESX</name>
<organism evidence="1 2">
    <name type="scientific">Pseudomonas syringae pv. japonica str. M301072</name>
    <dbReference type="NCBI Taxonomy" id="629262"/>
    <lineage>
        <taxon>Bacteria</taxon>
        <taxon>Pseudomonadati</taxon>
        <taxon>Pseudomonadota</taxon>
        <taxon>Gammaproteobacteria</taxon>
        <taxon>Pseudomonadales</taxon>
        <taxon>Pseudomonadaceae</taxon>
        <taxon>Pseudomonas</taxon>
        <taxon>Pseudomonas syringae</taxon>
    </lineage>
</organism>
<dbReference type="EMBL" id="AEAH01000185">
    <property type="protein sequence ID" value="EGH28311.1"/>
    <property type="molecule type" value="Genomic_DNA"/>
</dbReference>
<dbReference type="AlphaFoldDB" id="F3FDM5"/>
<dbReference type="Proteomes" id="UP000004471">
    <property type="component" value="Unassembled WGS sequence"/>
</dbReference>